<evidence type="ECO:0000313" key="1">
    <source>
        <dbReference type="EMBL" id="CAD2197104.1"/>
    </source>
</evidence>
<protein>
    <submittedName>
        <fullName evidence="1">Uncharacterized protein</fullName>
    </submittedName>
</protein>
<gene>
    <name evidence="1" type="ORF">MENT_LOCUS50318</name>
</gene>
<name>A0A6V7XCR9_MELEN</name>
<comment type="caution">
    <text evidence="1">The sequence shown here is derived from an EMBL/GenBank/DDBJ whole genome shotgun (WGS) entry which is preliminary data.</text>
</comment>
<reference evidence="1 2" key="1">
    <citation type="submission" date="2020-08" db="EMBL/GenBank/DDBJ databases">
        <authorList>
            <person name="Koutsovoulos G."/>
            <person name="Danchin GJ E."/>
        </authorList>
    </citation>
    <scope>NUCLEOTIDE SEQUENCE [LARGE SCALE GENOMIC DNA]</scope>
</reference>
<organism evidence="1 2">
    <name type="scientific">Meloidogyne enterolobii</name>
    <name type="common">Root-knot nematode worm</name>
    <name type="synonym">Meloidogyne mayaguensis</name>
    <dbReference type="NCBI Taxonomy" id="390850"/>
    <lineage>
        <taxon>Eukaryota</taxon>
        <taxon>Metazoa</taxon>
        <taxon>Ecdysozoa</taxon>
        <taxon>Nematoda</taxon>
        <taxon>Chromadorea</taxon>
        <taxon>Rhabditida</taxon>
        <taxon>Tylenchina</taxon>
        <taxon>Tylenchomorpha</taxon>
        <taxon>Tylenchoidea</taxon>
        <taxon>Meloidogynidae</taxon>
        <taxon>Meloidogyninae</taxon>
        <taxon>Meloidogyne</taxon>
    </lineage>
</organism>
<sequence length="202" mass="22618">MKYPKIFPEVEININLTGIIVSSPRLSTPRFIPFDITGKCHECKSTEVELDFVITKEGVIVYCTRFNGSRFVPFDSFFDLPGHCFFKIKNKGRVFNIPYNSTSKPSVKKELKCPPQLTSETQLKGQPLEISSQTSIIKNNILNSDSTTITTSTEATPQSITLKIPKQEIIEPSSQPLDSHPSQENIEEFFQSLEASVTGIPT</sequence>
<dbReference type="AlphaFoldDB" id="A0A6V7XCR9"/>
<accession>A0A6V7XCR9</accession>
<proteinExistence type="predicted"/>
<evidence type="ECO:0000313" key="2">
    <source>
        <dbReference type="Proteomes" id="UP000580250"/>
    </source>
</evidence>
<dbReference type="Proteomes" id="UP000580250">
    <property type="component" value="Unassembled WGS sequence"/>
</dbReference>
<dbReference type="EMBL" id="CAJEWN010001394">
    <property type="protein sequence ID" value="CAD2197104.1"/>
    <property type="molecule type" value="Genomic_DNA"/>
</dbReference>